<reference evidence="1" key="1">
    <citation type="submission" date="2018-10" db="EMBL/GenBank/DDBJ databases">
        <title>Hidden diversity of soil giant viruses.</title>
        <authorList>
            <person name="Schulz F."/>
            <person name="Alteio L."/>
            <person name="Goudeau D."/>
            <person name="Ryan E.M."/>
            <person name="Malmstrom R.R."/>
            <person name="Blanchard J."/>
            <person name="Woyke T."/>
        </authorList>
    </citation>
    <scope>NUCLEOTIDE SEQUENCE</scope>
    <source>
        <strain evidence="1">SYV1</strain>
    </source>
</reference>
<accession>A0A3G5AJ57</accession>
<name>A0A3G5AJ57_9VIRU</name>
<proteinExistence type="predicted"/>
<organism evidence="1">
    <name type="scientific">Sylvanvirus sp</name>
    <dbReference type="NCBI Taxonomy" id="2487774"/>
    <lineage>
        <taxon>Viruses</taxon>
    </lineage>
</organism>
<sequence>MSNFHLKQLNIIYENELVSGHIQNEMKKCFEIYSMLGLHQTNVQSVDSLPTMSRLVGILMDGKTENATLQCVSVIACDRSKYENDIYFSYKGDRLKEWIGNWTRGYINEQHQIVVTIYLRTLREEKDISSDCICDCTIENCIDTLDVDEDLKESLHCGNLSLFSSPDTSFARERRWSPSHTGEELDSFHRSFIGSHREHIRNELQQVDIQLQKSSFIPAGHKEFSNEDQANINKILERLEDQVLQVGSSRIRSRAELAWRRFQNIDDAIFILSPHNWNDPHDGCHNYQLKGNENDLFPSIGYPFE</sequence>
<evidence type="ECO:0000313" key="1">
    <source>
        <dbReference type="EMBL" id="AYV87252.1"/>
    </source>
</evidence>
<gene>
    <name evidence="1" type="ORF">Sylvanvirus44_2</name>
</gene>
<protein>
    <submittedName>
        <fullName evidence="1">Uncharacterized protein</fullName>
    </submittedName>
</protein>
<dbReference type="EMBL" id="MK072550">
    <property type="protein sequence ID" value="AYV87252.1"/>
    <property type="molecule type" value="Genomic_DNA"/>
</dbReference>